<evidence type="ECO:0000313" key="2">
    <source>
        <dbReference type="EMBL" id="CCC47922.1"/>
    </source>
</evidence>
<sequence length="487" mass="52369">SCDHRDSQGDVDIKTEHAAVGPASTVSSLQTTAKNDYPVGVVQRVAYSLPAREDKADRRDKNLCMSSYGASSPTAQPDSIPLVRNLSSTSATDAKEVSIAVVTQANIRKGTAKRGNATRRKFGATRIQEGAPKTSTIESVPITTTAPPVSSSALLLSDQKAHLCGSESSCTTSAGSCPGTFSGRFDRLMTMALHHVRCTVGCRCSLALWARGVLSAFVDSVTAQFSECEAHKPLTDAEMKAMALPVILRLPKVDASSSDYWRGVEALLRQCATIVVSPAVGGPVNFATLCDDTTYKAGDLDGLVYIDAEVQEVLQKALLTIRSWCCEGRFLSLLTATRQMPLGQSTVTHLTAEVEQGMIEVTTSCFVPIVVFAAEKNKKQLARAPSHEMPYEMKNTLSSTAYSLESWVTEVMSYFSAVISEADVIFRERLQNASNAETVDQTICAMCECSFALWLIREAVVITLLVTWPLCTLGIAGSGMNLNVHDA</sequence>
<reference evidence="2" key="1">
    <citation type="journal article" date="2012" name="Proc. Natl. Acad. Sci. U.S.A.">
        <title>Antigenic diversity is generated by distinct evolutionary mechanisms in African trypanosome species.</title>
        <authorList>
            <person name="Jackson A.P."/>
            <person name="Berry A."/>
            <person name="Aslett M."/>
            <person name="Allison H.C."/>
            <person name="Burton P."/>
            <person name="Vavrova-Anderson J."/>
            <person name="Brown R."/>
            <person name="Browne H."/>
            <person name="Corton N."/>
            <person name="Hauser H."/>
            <person name="Gamble J."/>
            <person name="Gilderthorp R."/>
            <person name="Marcello L."/>
            <person name="McQuillan J."/>
            <person name="Otto T.D."/>
            <person name="Quail M.A."/>
            <person name="Sanders M.J."/>
            <person name="van Tonder A."/>
            <person name="Ginger M.L."/>
            <person name="Field M.C."/>
            <person name="Barry J.D."/>
            <person name="Hertz-Fowler C."/>
            <person name="Berriman M."/>
        </authorList>
    </citation>
    <scope>NUCLEOTIDE SEQUENCE</scope>
    <source>
        <strain evidence="2">Y486</strain>
    </source>
</reference>
<feature type="compositionally biased region" description="Basic and acidic residues" evidence="1">
    <location>
        <begin position="1"/>
        <end position="17"/>
    </location>
</feature>
<proteinExistence type="predicted"/>
<evidence type="ECO:0000256" key="1">
    <source>
        <dbReference type="SAM" id="MobiDB-lite"/>
    </source>
</evidence>
<feature type="region of interest" description="Disordered" evidence="1">
    <location>
        <begin position="1"/>
        <end position="28"/>
    </location>
</feature>
<gene>
    <name evidence="2" type="ORF">TVY486_0501310</name>
</gene>
<accession>G0TVF6</accession>
<organism evidence="2">
    <name type="scientific">Trypanosoma vivax (strain Y486)</name>
    <dbReference type="NCBI Taxonomy" id="1055687"/>
    <lineage>
        <taxon>Eukaryota</taxon>
        <taxon>Discoba</taxon>
        <taxon>Euglenozoa</taxon>
        <taxon>Kinetoplastea</taxon>
        <taxon>Metakinetoplastina</taxon>
        <taxon>Trypanosomatida</taxon>
        <taxon>Trypanosomatidae</taxon>
        <taxon>Trypanosoma</taxon>
        <taxon>Duttonella</taxon>
    </lineage>
</organism>
<feature type="non-terminal residue" evidence="2">
    <location>
        <position position="1"/>
    </location>
</feature>
<dbReference type="AlphaFoldDB" id="G0TVF6"/>
<dbReference type="VEuPathDB" id="TriTrypDB:TvY486_0501310"/>
<dbReference type="EMBL" id="HE573021">
    <property type="protein sequence ID" value="CCC47922.1"/>
    <property type="molecule type" value="Genomic_DNA"/>
</dbReference>
<protein>
    <submittedName>
        <fullName evidence="2">Uncharacterized protein</fullName>
    </submittedName>
</protein>
<name>G0TVF6_TRYVY</name>